<keyword evidence="1" id="KW-1133">Transmembrane helix</keyword>
<evidence type="ECO:0000313" key="2">
    <source>
        <dbReference type="EMBL" id="ANG65726.1"/>
    </source>
</evidence>
<accession>A0A173DXT4</accession>
<organism evidence="2 3">
    <name type="scientific">Chlamydia gallinacea 08-1274/3</name>
    <dbReference type="NCBI Taxonomy" id="1143323"/>
    <lineage>
        <taxon>Bacteria</taxon>
        <taxon>Pseudomonadati</taxon>
        <taxon>Chlamydiota</taxon>
        <taxon>Chlamydiia</taxon>
        <taxon>Chlamydiales</taxon>
        <taxon>Chlamydiaceae</taxon>
        <taxon>Chlamydia/Chlamydophila group</taxon>
        <taxon>Chlamydia</taxon>
    </lineage>
</organism>
<dbReference type="InterPro" id="IPR010792">
    <property type="entry name" value="DUF1389"/>
</dbReference>
<protein>
    <recommendedName>
        <fullName evidence="4">DUF1389 domain-containing protein</fullName>
    </recommendedName>
</protein>
<dbReference type="OrthoDB" id="17520at2"/>
<keyword evidence="1" id="KW-0472">Membrane</keyword>
<dbReference type="RefSeq" id="WP_021828431.1">
    <property type="nucleotide sequence ID" value="NZ_CP015840.1"/>
</dbReference>
<dbReference type="KEGG" id="cgz:M787_000060"/>
<evidence type="ECO:0000256" key="1">
    <source>
        <dbReference type="SAM" id="Phobius"/>
    </source>
</evidence>
<gene>
    <name evidence="2" type="ORF">M787_000060</name>
</gene>
<dbReference type="STRING" id="1143323.M787_000060"/>
<dbReference type="Proteomes" id="UP000019147">
    <property type="component" value="Chromosome"/>
</dbReference>
<name>A0A173DXT4_9CHLA</name>
<keyword evidence="1" id="KW-0812">Transmembrane</keyword>
<dbReference type="EMBL" id="CP015840">
    <property type="protein sequence ID" value="ANG65726.1"/>
    <property type="molecule type" value="Genomic_DNA"/>
</dbReference>
<reference evidence="2 3" key="1">
    <citation type="journal article" date="2014" name="Syst. Appl. Microbiol.">
        <title>Evidence for the existence of two new members of the family Chlamydiaceae and proposal of Chlamydia avium sp. nov. and Chlamydia gallinacea sp. nov.</title>
        <authorList>
            <person name="Sachse K."/>
            <person name="Laroucau K."/>
            <person name="Riege K."/>
            <person name="Wehner S."/>
            <person name="Dilcher M."/>
            <person name="Creasy H.H."/>
            <person name="Weidmann M."/>
            <person name="Myers G."/>
            <person name="Vorimore F."/>
            <person name="Vicari N."/>
            <person name="Magnino S."/>
            <person name="Liebler-Tenorio E."/>
            <person name="Ruettger A."/>
            <person name="Bavoil P.M."/>
            <person name="Hufert F.T."/>
            <person name="Rossello-Mora R."/>
            <person name="Marz M."/>
        </authorList>
    </citation>
    <scope>NUCLEOTIDE SEQUENCE [LARGE SCALE GENOMIC DNA]</scope>
    <source>
        <strain evidence="2 3">08-1274/3</strain>
    </source>
</reference>
<feature type="transmembrane region" description="Helical" evidence="1">
    <location>
        <begin position="26"/>
        <end position="48"/>
    </location>
</feature>
<sequence>MIAPLSHHLIPSGFLEKLKTSLNNTLTLCVHGILLVFLVSGLLTWGLGLSSSSFVVLSLALLLVLGSVLLMSLLNVRQKLFSSYLPSSPTVSVALPKPFLSVLRKLYPESIHNFCVEKQVAIWELESVLAALRAGDLSMMSAEVRNKVESFGWQSLQQACSTGRLPSLESILIQNCPWQFILKFVSLGEKSVPRETGLAPELYWTQNGENHIFNHFTWLFSHVVLQEEYEQLLLHVEEDRIHFSQEGLLKSLAERMRAFSDTVPNDLSKEQKEELKACIVCDPRGLLFYLLRLRVNWEQILLFKQLSFDCAYVFSLYSFAVEEVINELREDSPEYDPEIALLTWEDGDPLGIAEERRLMGIL</sequence>
<feature type="transmembrane region" description="Helical" evidence="1">
    <location>
        <begin position="54"/>
        <end position="74"/>
    </location>
</feature>
<dbReference type="Pfam" id="PF07146">
    <property type="entry name" value="DUF1389"/>
    <property type="match status" value="1"/>
</dbReference>
<dbReference type="GeneID" id="81477696"/>
<proteinExistence type="predicted"/>
<evidence type="ECO:0000313" key="3">
    <source>
        <dbReference type="Proteomes" id="UP000019147"/>
    </source>
</evidence>
<dbReference type="AlphaFoldDB" id="A0A173DXT4"/>
<evidence type="ECO:0008006" key="4">
    <source>
        <dbReference type="Google" id="ProtNLM"/>
    </source>
</evidence>